<keyword evidence="1" id="KW-1133">Transmembrane helix</keyword>
<evidence type="ECO:0000313" key="4">
    <source>
        <dbReference type="Proteomes" id="UP000824120"/>
    </source>
</evidence>
<proteinExistence type="predicted"/>
<accession>A0A9J5WLQ7</accession>
<keyword evidence="1" id="KW-0472">Membrane</keyword>
<dbReference type="OrthoDB" id="1628043at2759"/>
<dbReference type="Proteomes" id="UP000824120">
    <property type="component" value="Chromosome 11"/>
</dbReference>
<gene>
    <name evidence="3" type="ORF">H5410_056991</name>
</gene>
<protein>
    <submittedName>
        <fullName evidence="3">Uncharacterized protein</fullName>
    </submittedName>
</protein>
<evidence type="ECO:0000313" key="3">
    <source>
        <dbReference type="EMBL" id="KAG5576857.1"/>
    </source>
</evidence>
<feature type="signal peptide" evidence="2">
    <location>
        <begin position="1"/>
        <end position="18"/>
    </location>
</feature>
<reference evidence="3 4" key="1">
    <citation type="submission" date="2020-09" db="EMBL/GenBank/DDBJ databases">
        <title>De no assembly of potato wild relative species, Solanum commersonii.</title>
        <authorList>
            <person name="Cho K."/>
        </authorList>
    </citation>
    <scope>NUCLEOTIDE SEQUENCE [LARGE SCALE GENOMIC DNA]</scope>
    <source>
        <strain evidence="3">LZ3.2</strain>
        <tissue evidence="3">Leaf</tissue>
    </source>
</reference>
<keyword evidence="1" id="KW-0812">Transmembrane</keyword>
<dbReference type="AlphaFoldDB" id="A0A9J5WLQ7"/>
<keyword evidence="2" id="KW-0732">Signal</keyword>
<evidence type="ECO:0000256" key="1">
    <source>
        <dbReference type="SAM" id="Phobius"/>
    </source>
</evidence>
<name>A0A9J5WLQ7_SOLCO</name>
<comment type="caution">
    <text evidence="3">The sequence shown here is derived from an EMBL/GenBank/DDBJ whole genome shotgun (WGS) entry which is preliminary data.</text>
</comment>
<feature type="chain" id="PRO_5039900749" evidence="2">
    <location>
        <begin position="19"/>
        <end position="281"/>
    </location>
</feature>
<evidence type="ECO:0000256" key="2">
    <source>
        <dbReference type="SAM" id="SignalP"/>
    </source>
</evidence>
<dbReference type="EMBL" id="JACXVP010000011">
    <property type="protein sequence ID" value="KAG5576857.1"/>
    <property type="molecule type" value="Genomic_DNA"/>
</dbReference>
<organism evidence="3 4">
    <name type="scientific">Solanum commersonii</name>
    <name type="common">Commerson's wild potato</name>
    <name type="synonym">Commerson's nightshade</name>
    <dbReference type="NCBI Taxonomy" id="4109"/>
    <lineage>
        <taxon>Eukaryota</taxon>
        <taxon>Viridiplantae</taxon>
        <taxon>Streptophyta</taxon>
        <taxon>Embryophyta</taxon>
        <taxon>Tracheophyta</taxon>
        <taxon>Spermatophyta</taxon>
        <taxon>Magnoliopsida</taxon>
        <taxon>eudicotyledons</taxon>
        <taxon>Gunneridae</taxon>
        <taxon>Pentapetalae</taxon>
        <taxon>asterids</taxon>
        <taxon>lamiids</taxon>
        <taxon>Solanales</taxon>
        <taxon>Solanaceae</taxon>
        <taxon>Solanoideae</taxon>
        <taxon>Solaneae</taxon>
        <taxon>Solanum</taxon>
    </lineage>
</organism>
<keyword evidence="4" id="KW-1185">Reference proteome</keyword>
<sequence>MFFCILGKTWVIPSSTLALLDNWWSIGNRDGNEDWWKIISACIWWIVWKERNGDWWWNGEVKGKVEAKKAAYANYWNARTKKRSERIRKFIRCIKVEEVKHSINRFSTGIVSLPNEFLVEFWKSIDNASVEWLTILFDVTLKTTNAQRREVKHNGFVLQEKGRYPKLRKIIKMRCLGVCFVYDILLMDEICNRVNQGWSCGDQFGSLTGFVMLPVIVVMPSSLLFFFVFGFVALELEGLSKTTYLPPRDSGTATCGLITIMLSTSNKDSHSFYEASDISNF</sequence>
<feature type="transmembrane region" description="Helical" evidence="1">
    <location>
        <begin position="207"/>
        <end position="234"/>
    </location>
</feature>